<dbReference type="Pfam" id="PF10679">
    <property type="entry name" value="DUF2491"/>
    <property type="match status" value="1"/>
</dbReference>
<dbReference type="AlphaFoldDB" id="A0A7C4AQC1"/>
<accession>A0A7C4AQC1</accession>
<gene>
    <name evidence="1" type="ORF">ENV54_01150</name>
</gene>
<dbReference type="InterPro" id="IPR019621">
    <property type="entry name" value="DUF2491"/>
</dbReference>
<name>A0A7C4AQC1_9BACT</name>
<sequence length="243" mass="27717">MASTFDILRHLGQKKYEDLKGAYKRIGAKRIDENLPLGLRVNGMIEVDEVDFILGGADLKVKQPKSSEIILSYGRFVIGSSTVHRCYFSSGDIPYMLQIVVDGQQGALEECKLFMAHDEIYPQDWDFWLSEKDGYIGLSVFQIKDGTLYWRVWENDDAQVVVQQDSQGEPITHIPPVQFIETMYYDAYGERTETLKHDAMLYGRHVNQEVDEYLLISAVNERDGASVQIWLGLELSPSALKII</sequence>
<protein>
    <submittedName>
        <fullName evidence="1">DUF2491 family protein</fullName>
    </submittedName>
</protein>
<evidence type="ECO:0000313" key="1">
    <source>
        <dbReference type="EMBL" id="HGH59884.1"/>
    </source>
</evidence>
<reference evidence="1" key="1">
    <citation type="journal article" date="2020" name="mSystems">
        <title>Genome- and Community-Level Interaction Insights into Carbon Utilization and Element Cycling Functions of Hydrothermarchaeota in Hydrothermal Sediment.</title>
        <authorList>
            <person name="Zhou Z."/>
            <person name="Liu Y."/>
            <person name="Xu W."/>
            <person name="Pan J."/>
            <person name="Luo Z.H."/>
            <person name="Li M."/>
        </authorList>
    </citation>
    <scope>NUCLEOTIDE SEQUENCE [LARGE SCALE GENOMIC DNA]</scope>
    <source>
        <strain evidence="1">SpSt-769</strain>
    </source>
</reference>
<comment type="caution">
    <text evidence="1">The sequence shown here is derived from an EMBL/GenBank/DDBJ whole genome shotgun (WGS) entry which is preliminary data.</text>
</comment>
<organism evidence="1">
    <name type="scientific">Desulfomonile tiedjei</name>
    <dbReference type="NCBI Taxonomy" id="2358"/>
    <lineage>
        <taxon>Bacteria</taxon>
        <taxon>Pseudomonadati</taxon>
        <taxon>Thermodesulfobacteriota</taxon>
        <taxon>Desulfomonilia</taxon>
        <taxon>Desulfomonilales</taxon>
        <taxon>Desulfomonilaceae</taxon>
        <taxon>Desulfomonile</taxon>
    </lineage>
</organism>
<proteinExistence type="predicted"/>
<dbReference type="EMBL" id="DTGT01000034">
    <property type="protein sequence ID" value="HGH59884.1"/>
    <property type="molecule type" value="Genomic_DNA"/>
</dbReference>